<dbReference type="EMBL" id="ML987190">
    <property type="protein sequence ID" value="KAF2254905.1"/>
    <property type="molecule type" value="Genomic_DNA"/>
</dbReference>
<evidence type="ECO:0000313" key="4">
    <source>
        <dbReference type="Proteomes" id="UP000800094"/>
    </source>
</evidence>
<dbReference type="GO" id="GO:0047372">
    <property type="term" value="F:monoacylglycerol lipase activity"/>
    <property type="evidence" value="ECO:0007669"/>
    <property type="project" value="TreeGrafter"/>
</dbReference>
<protein>
    <submittedName>
        <fullName evidence="3">Alpha/beta-hydrolase</fullName>
    </submittedName>
</protein>
<dbReference type="Gene3D" id="3.40.50.1820">
    <property type="entry name" value="alpha/beta hydrolase"/>
    <property type="match status" value="1"/>
</dbReference>
<dbReference type="InterPro" id="IPR050266">
    <property type="entry name" value="AB_hydrolase_sf"/>
</dbReference>
<dbReference type="RefSeq" id="XP_033689909.1">
    <property type="nucleotide sequence ID" value="XM_033826505.1"/>
</dbReference>
<dbReference type="SUPFAM" id="SSF53474">
    <property type="entry name" value="alpha/beta-Hydrolases"/>
    <property type="match status" value="1"/>
</dbReference>
<proteinExistence type="predicted"/>
<accession>A0A6A6IWH6</accession>
<feature type="domain" description="AB hydrolase-1" evidence="2">
    <location>
        <begin position="104"/>
        <end position="211"/>
    </location>
</feature>
<dbReference type="OrthoDB" id="408373at2759"/>
<dbReference type="GeneID" id="54579835"/>
<dbReference type="PRINTS" id="PR00111">
    <property type="entry name" value="ABHYDROLASE"/>
</dbReference>
<dbReference type="PANTHER" id="PTHR43798:SF33">
    <property type="entry name" value="HYDROLASE, PUTATIVE (AFU_ORTHOLOGUE AFUA_2G14860)-RELATED"/>
    <property type="match status" value="1"/>
</dbReference>
<feature type="region of interest" description="Disordered" evidence="1">
    <location>
        <begin position="248"/>
        <end position="270"/>
    </location>
</feature>
<dbReference type="Pfam" id="PF00561">
    <property type="entry name" value="Abhydrolase_1"/>
    <property type="match status" value="1"/>
</dbReference>
<keyword evidence="3" id="KW-0378">Hydrolase</keyword>
<dbReference type="GO" id="GO:0046464">
    <property type="term" value="P:acylglycerol catabolic process"/>
    <property type="evidence" value="ECO:0007669"/>
    <property type="project" value="TreeGrafter"/>
</dbReference>
<dbReference type="AlphaFoldDB" id="A0A6A6IWH6"/>
<evidence type="ECO:0000313" key="3">
    <source>
        <dbReference type="EMBL" id="KAF2254905.1"/>
    </source>
</evidence>
<name>A0A6A6IWH6_9PLEO</name>
<dbReference type="Proteomes" id="UP000800094">
    <property type="component" value="Unassembled WGS sequence"/>
</dbReference>
<dbReference type="InterPro" id="IPR029058">
    <property type="entry name" value="AB_hydrolase_fold"/>
</dbReference>
<dbReference type="InterPro" id="IPR000073">
    <property type="entry name" value="AB_hydrolase_1"/>
</dbReference>
<reference evidence="3" key="1">
    <citation type="journal article" date="2020" name="Stud. Mycol.">
        <title>101 Dothideomycetes genomes: a test case for predicting lifestyles and emergence of pathogens.</title>
        <authorList>
            <person name="Haridas S."/>
            <person name="Albert R."/>
            <person name="Binder M."/>
            <person name="Bloem J."/>
            <person name="Labutti K."/>
            <person name="Salamov A."/>
            <person name="Andreopoulos B."/>
            <person name="Baker S."/>
            <person name="Barry K."/>
            <person name="Bills G."/>
            <person name="Bluhm B."/>
            <person name="Cannon C."/>
            <person name="Castanera R."/>
            <person name="Culley D."/>
            <person name="Daum C."/>
            <person name="Ezra D."/>
            <person name="Gonzalez J."/>
            <person name="Henrissat B."/>
            <person name="Kuo A."/>
            <person name="Liang C."/>
            <person name="Lipzen A."/>
            <person name="Lutzoni F."/>
            <person name="Magnuson J."/>
            <person name="Mondo S."/>
            <person name="Nolan M."/>
            <person name="Ohm R."/>
            <person name="Pangilinan J."/>
            <person name="Park H.-J."/>
            <person name="Ramirez L."/>
            <person name="Alfaro M."/>
            <person name="Sun H."/>
            <person name="Tritt A."/>
            <person name="Yoshinaga Y."/>
            <person name="Zwiers L.-H."/>
            <person name="Turgeon B."/>
            <person name="Goodwin S."/>
            <person name="Spatafora J."/>
            <person name="Crous P."/>
            <person name="Grigoriev I."/>
        </authorList>
    </citation>
    <scope>NUCLEOTIDE SEQUENCE</scope>
    <source>
        <strain evidence="3">CBS 122368</strain>
    </source>
</reference>
<organism evidence="3 4">
    <name type="scientific">Trematosphaeria pertusa</name>
    <dbReference type="NCBI Taxonomy" id="390896"/>
    <lineage>
        <taxon>Eukaryota</taxon>
        <taxon>Fungi</taxon>
        <taxon>Dikarya</taxon>
        <taxon>Ascomycota</taxon>
        <taxon>Pezizomycotina</taxon>
        <taxon>Dothideomycetes</taxon>
        <taxon>Pleosporomycetidae</taxon>
        <taxon>Pleosporales</taxon>
        <taxon>Massarineae</taxon>
        <taxon>Trematosphaeriaceae</taxon>
        <taxon>Trematosphaeria</taxon>
    </lineage>
</organism>
<evidence type="ECO:0000259" key="2">
    <source>
        <dbReference type="Pfam" id="PF00561"/>
    </source>
</evidence>
<dbReference type="PANTHER" id="PTHR43798">
    <property type="entry name" value="MONOACYLGLYCEROL LIPASE"/>
    <property type="match status" value="1"/>
</dbReference>
<keyword evidence="4" id="KW-1185">Reference proteome</keyword>
<dbReference type="GO" id="GO:0016020">
    <property type="term" value="C:membrane"/>
    <property type="evidence" value="ECO:0007669"/>
    <property type="project" value="TreeGrafter"/>
</dbReference>
<gene>
    <name evidence="3" type="ORF">BU26DRAFT_500575</name>
</gene>
<evidence type="ECO:0000256" key="1">
    <source>
        <dbReference type="SAM" id="MobiDB-lite"/>
    </source>
</evidence>
<sequence>MANRISDIFASHFTSPASRLNLCLFAGVASLGTLILLRSTSGSLESDRPEIIPSPAQTILPCLSGEEKRALPYPPDALRGARDVDSPYGSVRLYEFGPEQGEKVLLIHGISTPSIALAGLAHQLVERGYRVMLFDLFGRGFSSGPDPSTHRYDSALYASEILLCIQSSPIPWTSFTLIGYSLGGAIAADFASYFPNLIKGLVLVAPGGLIRTKHITWKSKLLYSTGGLIPEFLIQRLVARRLWTGPETTRTIEPEPDGQASPLNDDEPKGGLRSRAVYITSHLGLLRDNPNSTASTVVDWQLLHHQGFVPAFISSIRYAPIHNQHHRWRIVAQNIEKGVGELKEVWLVLGDADPIIIAEELIEDAREVLGEKKLRVRIVKGAGHEVAIDRADEIVEVVDQALKEQA</sequence>